<dbReference type="GO" id="GO:0006281">
    <property type="term" value="P:DNA repair"/>
    <property type="evidence" value="ECO:0007669"/>
    <property type="project" value="TreeGrafter"/>
</dbReference>
<gene>
    <name evidence="1" type="ORF">C8D99_104146</name>
</gene>
<dbReference type="Pfam" id="PF13242">
    <property type="entry name" value="Hydrolase_like"/>
    <property type="match status" value="1"/>
</dbReference>
<dbReference type="SFLD" id="SFLDS00003">
    <property type="entry name" value="Haloacid_Dehalogenase"/>
    <property type="match status" value="1"/>
</dbReference>
<dbReference type="PANTHER" id="PTHR43434">
    <property type="entry name" value="PHOSPHOGLYCOLATE PHOSPHATASE"/>
    <property type="match status" value="1"/>
</dbReference>
<keyword evidence="1" id="KW-0378">Hydrolase</keyword>
<dbReference type="InterPro" id="IPR006439">
    <property type="entry name" value="HAD-SF_hydro_IA"/>
</dbReference>
<accession>A0A4V3HGN2</accession>
<dbReference type="NCBIfam" id="TIGR01549">
    <property type="entry name" value="HAD-SF-IA-v1"/>
    <property type="match status" value="1"/>
</dbReference>
<proteinExistence type="predicted"/>
<dbReference type="InterPro" id="IPR023214">
    <property type="entry name" value="HAD_sf"/>
</dbReference>
<dbReference type="OrthoDB" id="5623813at2"/>
<dbReference type="SFLD" id="SFLDG01129">
    <property type="entry name" value="C1.5:_HAD__Beta-PGM__Phosphata"/>
    <property type="match status" value="1"/>
</dbReference>
<organism evidence="1 2">
    <name type="scientific">Aminivibrio pyruvatiphilus</name>
    <dbReference type="NCBI Taxonomy" id="1005740"/>
    <lineage>
        <taxon>Bacteria</taxon>
        <taxon>Thermotogati</taxon>
        <taxon>Synergistota</taxon>
        <taxon>Synergistia</taxon>
        <taxon>Synergistales</taxon>
        <taxon>Aminobacteriaceae</taxon>
        <taxon>Aminivibrio</taxon>
    </lineage>
</organism>
<dbReference type="PANTHER" id="PTHR43434:SF1">
    <property type="entry name" value="PHOSPHOGLYCOLATE PHOSPHATASE"/>
    <property type="match status" value="1"/>
</dbReference>
<evidence type="ECO:0000313" key="2">
    <source>
        <dbReference type="Proteomes" id="UP000295066"/>
    </source>
</evidence>
<comment type="caution">
    <text evidence="1">The sequence shown here is derived from an EMBL/GenBank/DDBJ whole genome shotgun (WGS) entry which is preliminary data.</text>
</comment>
<dbReference type="CDD" id="cd01427">
    <property type="entry name" value="HAD_like"/>
    <property type="match status" value="1"/>
</dbReference>
<dbReference type="AlphaFoldDB" id="A0A4V3HGN2"/>
<dbReference type="Gene3D" id="1.10.260.80">
    <property type="match status" value="1"/>
</dbReference>
<dbReference type="EMBL" id="SORI01000004">
    <property type="protein sequence ID" value="TDY61901.1"/>
    <property type="molecule type" value="Genomic_DNA"/>
</dbReference>
<sequence length="326" mass="36041">MSEGITAPFWHPAFSEGFILDWDGVLAETRLNFAPIRAKYFDGKFVPLFEAVETLPPPLGEQLRKDIYDVEMAGAESAVAVEGARELVEWLEGEDIPWCVVSRNCMDSITLAAERAGLPLPPVVRSRDEPPVKPAPEALWSAAEQIHVPSKNCVMVGDFVYDLVGARRAGMRAVLVQRPEAEWKHWADVSFDRLFQFVESLKNPKALVPWEYAFLASQKGLDTLLSGRRKGAVLSSGTPDVLPRLLEKAEEGMLFFQLDDQSAHLSPDQWKKLPGLSPAWLDQPLKTVAEYVLGTRFPFASLVEKQASPDGVEWEILSASAGGGRA</sequence>
<reference evidence="1 2" key="1">
    <citation type="submission" date="2019-03" db="EMBL/GenBank/DDBJ databases">
        <title>Genomic Encyclopedia of Type Strains, Phase IV (KMG-IV): sequencing the most valuable type-strain genomes for metagenomic binning, comparative biology and taxonomic classification.</title>
        <authorList>
            <person name="Goeker M."/>
        </authorList>
    </citation>
    <scope>NUCLEOTIDE SEQUENCE [LARGE SCALE GENOMIC DNA]</scope>
    <source>
        <strain evidence="1 2">DSM 25964</strain>
    </source>
</reference>
<protein>
    <submittedName>
        <fullName evidence="1">HAD superfamily hydrolase (TIGR01509 family)/HAD superfamily hydrolase (TIGR01549 family)</fullName>
    </submittedName>
</protein>
<dbReference type="RefSeq" id="WP_133956979.1">
    <property type="nucleotide sequence ID" value="NZ_SORI01000004.1"/>
</dbReference>
<dbReference type="InterPro" id="IPR050155">
    <property type="entry name" value="HAD-like_hydrolase_sf"/>
</dbReference>
<dbReference type="Proteomes" id="UP000295066">
    <property type="component" value="Unassembled WGS sequence"/>
</dbReference>
<dbReference type="Gene3D" id="3.40.50.1000">
    <property type="entry name" value="HAD superfamily/HAD-like"/>
    <property type="match status" value="1"/>
</dbReference>
<dbReference type="SUPFAM" id="SSF56784">
    <property type="entry name" value="HAD-like"/>
    <property type="match status" value="1"/>
</dbReference>
<keyword evidence="2" id="KW-1185">Reference proteome</keyword>
<dbReference type="GO" id="GO:0008967">
    <property type="term" value="F:phosphoglycolate phosphatase activity"/>
    <property type="evidence" value="ECO:0007669"/>
    <property type="project" value="TreeGrafter"/>
</dbReference>
<evidence type="ECO:0000313" key="1">
    <source>
        <dbReference type="EMBL" id="TDY61901.1"/>
    </source>
</evidence>
<dbReference type="InterPro" id="IPR036412">
    <property type="entry name" value="HAD-like_sf"/>
</dbReference>
<name>A0A4V3HGN2_9BACT</name>